<dbReference type="SMART" id="SM00448">
    <property type="entry name" value="REC"/>
    <property type="match status" value="3"/>
</dbReference>
<dbReference type="CDD" id="cd00156">
    <property type="entry name" value="REC"/>
    <property type="match status" value="2"/>
</dbReference>
<keyword evidence="5" id="KW-0418">Kinase</keyword>
<evidence type="ECO:0000259" key="9">
    <source>
        <dbReference type="PROSITE" id="PS50112"/>
    </source>
</evidence>
<evidence type="ECO:0000313" key="10">
    <source>
        <dbReference type="EMBL" id="MBM3223806.1"/>
    </source>
</evidence>
<dbReference type="PRINTS" id="PR00344">
    <property type="entry name" value="BCTRLSENSOR"/>
</dbReference>
<accession>A0A937VZ75</accession>
<keyword evidence="4" id="KW-0808">Transferase</keyword>
<dbReference type="Gene3D" id="3.40.50.2300">
    <property type="match status" value="3"/>
</dbReference>
<comment type="caution">
    <text evidence="10">The sequence shown here is derived from an EMBL/GenBank/DDBJ whole genome shotgun (WGS) entry which is preliminary data.</text>
</comment>
<evidence type="ECO:0000256" key="2">
    <source>
        <dbReference type="ARBA" id="ARBA00012438"/>
    </source>
</evidence>
<dbReference type="PROSITE" id="PS50110">
    <property type="entry name" value="RESPONSE_REGULATORY"/>
    <property type="match status" value="3"/>
</dbReference>
<organism evidence="10 11">
    <name type="scientific">Tectimicrobiota bacterium</name>
    <dbReference type="NCBI Taxonomy" id="2528274"/>
    <lineage>
        <taxon>Bacteria</taxon>
        <taxon>Pseudomonadati</taxon>
        <taxon>Nitrospinota/Tectimicrobiota group</taxon>
        <taxon>Candidatus Tectimicrobiota</taxon>
    </lineage>
</organism>
<dbReference type="CDD" id="cd00130">
    <property type="entry name" value="PAS"/>
    <property type="match status" value="1"/>
</dbReference>
<dbReference type="SUPFAM" id="SSF55785">
    <property type="entry name" value="PYP-like sensor domain (PAS domain)"/>
    <property type="match status" value="1"/>
</dbReference>
<feature type="domain" description="Response regulatory" evidence="8">
    <location>
        <begin position="138"/>
        <end position="252"/>
    </location>
</feature>
<dbReference type="Pfam" id="PF00072">
    <property type="entry name" value="Response_reg"/>
    <property type="match status" value="3"/>
</dbReference>
<dbReference type="PANTHER" id="PTHR43047">
    <property type="entry name" value="TWO-COMPONENT HISTIDINE PROTEIN KINASE"/>
    <property type="match status" value="1"/>
</dbReference>
<dbReference type="SUPFAM" id="SSF55874">
    <property type="entry name" value="ATPase domain of HSP90 chaperone/DNA topoisomerase II/histidine kinase"/>
    <property type="match status" value="1"/>
</dbReference>
<dbReference type="AlphaFoldDB" id="A0A937VZ75"/>
<dbReference type="Gene3D" id="1.10.287.130">
    <property type="match status" value="1"/>
</dbReference>
<dbReference type="InterPro" id="IPR004358">
    <property type="entry name" value="Sig_transdc_His_kin-like_C"/>
</dbReference>
<dbReference type="NCBIfam" id="TIGR00229">
    <property type="entry name" value="sensory_box"/>
    <property type="match status" value="1"/>
</dbReference>
<evidence type="ECO:0000256" key="3">
    <source>
        <dbReference type="ARBA" id="ARBA00022553"/>
    </source>
</evidence>
<dbReference type="InterPro" id="IPR013656">
    <property type="entry name" value="PAS_4"/>
</dbReference>
<dbReference type="InterPro" id="IPR035965">
    <property type="entry name" value="PAS-like_dom_sf"/>
</dbReference>
<dbReference type="InterPro" id="IPR036890">
    <property type="entry name" value="HATPase_C_sf"/>
</dbReference>
<keyword evidence="3 6" id="KW-0597">Phosphoprotein</keyword>
<feature type="modified residue" description="4-aspartylphosphate" evidence="6">
    <location>
        <position position="702"/>
    </location>
</feature>
<evidence type="ECO:0000259" key="7">
    <source>
        <dbReference type="PROSITE" id="PS50109"/>
    </source>
</evidence>
<dbReference type="GO" id="GO:0009927">
    <property type="term" value="F:histidine phosphotransfer kinase activity"/>
    <property type="evidence" value="ECO:0007669"/>
    <property type="project" value="TreeGrafter"/>
</dbReference>
<evidence type="ECO:0000256" key="6">
    <source>
        <dbReference type="PROSITE-ProRule" id="PRU00169"/>
    </source>
</evidence>
<dbReference type="SUPFAM" id="SSF52172">
    <property type="entry name" value="CheY-like"/>
    <property type="match status" value="3"/>
</dbReference>
<dbReference type="GO" id="GO:0000155">
    <property type="term" value="F:phosphorelay sensor kinase activity"/>
    <property type="evidence" value="ECO:0007669"/>
    <property type="project" value="InterPro"/>
</dbReference>
<feature type="modified residue" description="4-aspartylphosphate" evidence="6">
    <location>
        <position position="187"/>
    </location>
</feature>
<proteinExistence type="predicted"/>
<evidence type="ECO:0000313" key="11">
    <source>
        <dbReference type="Proteomes" id="UP000712673"/>
    </source>
</evidence>
<dbReference type="Gene3D" id="3.30.450.20">
    <property type="entry name" value="PAS domain"/>
    <property type="match status" value="1"/>
</dbReference>
<feature type="domain" description="Response regulatory" evidence="8">
    <location>
        <begin position="651"/>
        <end position="767"/>
    </location>
</feature>
<feature type="domain" description="PAS" evidence="9">
    <location>
        <begin position="274"/>
        <end position="325"/>
    </location>
</feature>
<reference evidence="10" key="1">
    <citation type="submission" date="2019-03" db="EMBL/GenBank/DDBJ databases">
        <title>Lake Tanganyika Metagenome-Assembled Genomes (MAGs).</title>
        <authorList>
            <person name="Tran P."/>
        </authorList>
    </citation>
    <scope>NUCLEOTIDE SEQUENCE</scope>
    <source>
        <strain evidence="10">K_DeepCast_65m_m2_066</strain>
    </source>
</reference>
<dbReference type="Pfam" id="PF02518">
    <property type="entry name" value="HATPase_c"/>
    <property type="match status" value="1"/>
</dbReference>
<dbReference type="CDD" id="cd17546">
    <property type="entry name" value="REC_hyHK_CKI1_RcsC-like"/>
    <property type="match status" value="1"/>
</dbReference>
<dbReference type="Pfam" id="PF08448">
    <property type="entry name" value="PAS_4"/>
    <property type="match status" value="1"/>
</dbReference>
<gene>
    <name evidence="10" type="ORF">FJZ47_08410</name>
</gene>
<dbReference type="InterPro" id="IPR003661">
    <property type="entry name" value="HisK_dim/P_dom"/>
</dbReference>
<comment type="catalytic activity">
    <reaction evidence="1">
        <text>ATP + protein L-histidine = ADP + protein N-phospho-L-histidine.</text>
        <dbReference type="EC" id="2.7.13.3"/>
    </reaction>
</comment>
<dbReference type="EMBL" id="VGLS01000203">
    <property type="protein sequence ID" value="MBM3223806.1"/>
    <property type="molecule type" value="Genomic_DNA"/>
</dbReference>
<dbReference type="Gene3D" id="3.30.565.10">
    <property type="entry name" value="Histidine kinase-like ATPase, C-terminal domain"/>
    <property type="match status" value="1"/>
</dbReference>
<protein>
    <recommendedName>
        <fullName evidence="2">histidine kinase</fullName>
        <ecNumber evidence="2">2.7.13.3</ecNumber>
    </recommendedName>
</protein>
<dbReference type="Proteomes" id="UP000712673">
    <property type="component" value="Unassembled WGS sequence"/>
</dbReference>
<dbReference type="SMART" id="SM00387">
    <property type="entry name" value="HATPase_c"/>
    <property type="match status" value="1"/>
</dbReference>
<dbReference type="InterPro" id="IPR001789">
    <property type="entry name" value="Sig_transdc_resp-reg_receiver"/>
</dbReference>
<dbReference type="InterPro" id="IPR011006">
    <property type="entry name" value="CheY-like_superfamily"/>
</dbReference>
<feature type="modified residue" description="4-aspartylphosphate" evidence="6">
    <location>
        <position position="58"/>
    </location>
</feature>
<sequence length="773" mass="84538">MYTATLPTALVINDDPSQLHLMSALLEKDGVRVLSCQSAEEALGILDERSTVDVIVTDLHMPGIDGWRFCRLLRSPQYPMLNTVPVLVVSATFSGTDTEEVTADLGANAFLAVPYASETLRDSVRTLLAGRTPSAAMRVVVVENNPVQSTILRQAFEAHGYTVSIAATGREGRRLLYEQVPAIAVIDYHLPDMTGEDLLQEFVRPGSPMVAIILTTDPAPTLALRCLRLGADHFIHKPFEPAYLLDLCAKARRSRALLRVEGLLEERTQKLRESEAKFRQLFDSIPETVLVYDAQGRILYVNDVGADWLGWSATTLTGHHLRDVLVSADVSHMLAPGSSVSSGSHRKMTYMTRTRQELEAEVNISPLEFESQTAWLAVARDITERTRLEGQLHQAQKMQAMGTLAGGIAHDFNNILAAIMGYSELALYEAPHGGRMRHHLEEVLAAGKRARDLVQQILAFSRKRPPERQPVSLHLLLNETLRMLRASLPSTITIEADFPALASTVQADPTQLQQVLMNLCANAEHAMRDTGGILTLRLEAVEVSADFADDHASLKPGPHVCLTIQDTGSGMTPEVQARIFEPFFTTKAVGEGVGMGLAVVDGIIASHGGAITVASGLGQGATFRLYLPRTDHPLPTPEAPADPRFSRGSGRILLVDDEPTLAYMTAEMLKRLGYGVTVHTSSTDTLATFRAAPWQFDLVMTDQTMPGLTGERLARELRQLRPDIPIVLCTGFSHTMNAAKAQGLGLDAFLSKPVELRELSAVLRQVLAQRRES</sequence>
<dbReference type="PANTHER" id="PTHR43047:SF72">
    <property type="entry name" value="OSMOSENSING HISTIDINE PROTEIN KINASE SLN1"/>
    <property type="match status" value="1"/>
</dbReference>
<dbReference type="InterPro" id="IPR003594">
    <property type="entry name" value="HATPase_dom"/>
</dbReference>
<dbReference type="InterPro" id="IPR036097">
    <property type="entry name" value="HisK_dim/P_sf"/>
</dbReference>
<name>A0A937VZ75_UNCTE</name>
<evidence type="ECO:0000256" key="4">
    <source>
        <dbReference type="ARBA" id="ARBA00022679"/>
    </source>
</evidence>
<dbReference type="Pfam" id="PF00512">
    <property type="entry name" value="HisKA"/>
    <property type="match status" value="1"/>
</dbReference>
<dbReference type="GO" id="GO:0005886">
    <property type="term" value="C:plasma membrane"/>
    <property type="evidence" value="ECO:0007669"/>
    <property type="project" value="TreeGrafter"/>
</dbReference>
<dbReference type="InterPro" id="IPR000014">
    <property type="entry name" value="PAS"/>
</dbReference>
<dbReference type="SMART" id="SM00388">
    <property type="entry name" value="HisKA"/>
    <property type="match status" value="1"/>
</dbReference>
<dbReference type="SMART" id="SM00091">
    <property type="entry name" value="PAS"/>
    <property type="match status" value="1"/>
</dbReference>
<feature type="domain" description="Response regulatory" evidence="8">
    <location>
        <begin position="8"/>
        <end position="128"/>
    </location>
</feature>
<dbReference type="InterPro" id="IPR005467">
    <property type="entry name" value="His_kinase_dom"/>
</dbReference>
<evidence type="ECO:0000256" key="1">
    <source>
        <dbReference type="ARBA" id="ARBA00000085"/>
    </source>
</evidence>
<feature type="domain" description="Histidine kinase" evidence="7">
    <location>
        <begin position="407"/>
        <end position="631"/>
    </location>
</feature>
<dbReference type="PROSITE" id="PS50112">
    <property type="entry name" value="PAS"/>
    <property type="match status" value="1"/>
</dbReference>
<dbReference type="EC" id="2.7.13.3" evidence="2"/>
<dbReference type="CDD" id="cd00082">
    <property type="entry name" value="HisKA"/>
    <property type="match status" value="1"/>
</dbReference>
<evidence type="ECO:0000256" key="5">
    <source>
        <dbReference type="ARBA" id="ARBA00022777"/>
    </source>
</evidence>
<dbReference type="SUPFAM" id="SSF47384">
    <property type="entry name" value="Homodimeric domain of signal transducing histidine kinase"/>
    <property type="match status" value="1"/>
</dbReference>
<dbReference type="PROSITE" id="PS50109">
    <property type="entry name" value="HIS_KIN"/>
    <property type="match status" value="1"/>
</dbReference>
<evidence type="ECO:0000259" key="8">
    <source>
        <dbReference type="PROSITE" id="PS50110"/>
    </source>
</evidence>